<dbReference type="Pfam" id="PF04577">
    <property type="entry name" value="Glyco_transf_61"/>
    <property type="match status" value="1"/>
</dbReference>
<dbReference type="EMBL" id="ASPP01006999">
    <property type="protein sequence ID" value="ETO27849.1"/>
    <property type="molecule type" value="Genomic_DNA"/>
</dbReference>
<feature type="non-terminal residue" evidence="5">
    <location>
        <position position="1"/>
    </location>
</feature>
<comment type="caution">
    <text evidence="5">The sequence shown here is derived from an EMBL/GenBank/DDBJ whole genome shotgun (WGS) entry which is preliminary data.</text>
</comment>
<reference evidence="5 6" key="1">
    <citation type="journal article" date="2013" name="Curr. Biol.">
        <title>The Genome of the Foraminiferan Reticulomyxa filosa.</title>
        <authorList>
            <person name="Glockner G."/>
            <person name="Hulsmann N."/>
            <person name="Schleicher M."/>
            <person name="Noegel A.A."/>
            <person name="Eichinger L."/>
            <person name="Gallinger C."/>
            <person name="Pawlowski J."/>
            <person name="Sierra R."/>
            <person name="Euteneuer U."/>
            <person name="Pillet L."/>
            <person name="Moustafa A."/>
            <person name="Platzer M."/>
            <person name="Groth M."/>
            <person name="Szafranski K."/>
            <person name="Schliwa M."/>
        </authorList>
    </citation>
    <scope>NUCLEOTIDE SEQUENCE [LARGE SCALE GENOMIC DNA]</scope>
</reference>
<sequence>PLRVYNRLPDVIDTHALGRLCPLRESVFIRNNSFYVTRNEDQWNVTIHTGICLHLFGVCGYSNSGPYPYPRYFDEAFVGEYDPSIESKCSGGIEHYDSAPVIVVRSVFPQMLFEVFVRVVLPLFEMTHLGQILNDDFHLVLLYLWDFHFLPFHHMLLQPFTKHPILRVQDLLRFHRRALFTNATAATQLKAVKPDQCFSIKQLYLCGLRLTPTQSQDLQTIPWMPSYHRFKEPVTEWLKHAWDVSRWYKQLYYTKYGLPPVFNPFLHKVAKVRPKVVFVRRAGLRRWQNVTQTVEECKRDPVFIDNMALDCELIDFTHLNAPQLLYQLSTADVLVGMHGSCLVNGIFMNDFASVLEILPHAGRPWHIGYEEGSLMRWVYRFVPQRHAMIQLKKEDYLWDGYWSKWQFPFTLSWQRLKPYVLYLLKNKHNFCKEDSDLAHLGNDTATIFQTYAQWKLRHPEIADMKVFTHKAWLNSSFWYPYRPTCQL</sequence>
<keyword evidence="3" id="KW-0325">Glycoprotein</keyword>
<keyword evidence="2" id="KW-0808">Transferase</keyword>
<evidence type="ECO:0000313" key="5">
    <source>
        <dbReference type="EMBL" id="ETO27849.1"/>
    </source>
</evidence>
<evidence type="ECO:0000256" key="1">
    <source>
        <dbReference type="ARBA" id="ARBA00022676"/>
    </source>
</evidence>
<evidence type="ECO:0000256" key="3">
    <source>
        <dbReference type="ARBA" id="ARBA00023180"/>
    </source>
</evidence>
<organism evidence="5 6">
    <name type="scientific">Reticulomyxa filosa</name>
    <dbReference type="NCBI Taxonomy" id="46433"/>
    <lineage>
        <taxon>Eukaryota</taxon>
        <taxon>Sar</taxon>
        <taxon>Rhizaria</taxon>
        <taxon>Retaria</taxon>
        <taxon>Foraminifera</taxon>
        <taxon>Monothalamids</taxon>
        <taxon>Reticulomyxidae</taxon>
        <taxon>Reticulomyxa</taxon>
    </lineage>
</organism>
<keyword evidence="6" id="KW-1185">Reference proteome</keyword>
<dbReference type="PANTHER" id="PTHR20961">
    <property type="entry name" value="GLYCOSYLTRANSFERASE"/>
    <property type="match status" value="1"/>
</dbReference>
<dbReference type="OrthoDB" id="1847409at2759"/>
<evidence type="ECO:0000259" key="4">
    <source>
        <dbReference type="Pfam" id="PF04577"/>
    </source>
</evidence>
<dbReference type="InterPro" id="IPR049625">
    <property type="entry name" value="Glyco_transf_61_cat"/>
</dbReference>
<protein>
    <recommendedName>
        <fullName evidence="4">Glycosyltransferase 61 catalytic domain-containing protein</fullName>
    </recommendedName>
</protein>
<evidence type="ECO:0000313" key="6">
    <source>
        <dbReference type="Proteomes" id="UP000023152"/>
    </source>
</evidence>
<evidence type="ECO:0000256" key="2">
    <source>
        <dbReference type="ARBA" id="ARBA00022679"/>
    </source>
</evidence>
<dbReference type="AlphaFoldDB" id="X6NQ63"/>
<name>X6NQ63_RETFI</name>
<dbReference type="Proteomes" id="UP000023152">
    <property type="component" value="Unassembled WGS sequence"/>
</dbReference>
<proteinExistence type="predicted"/>
<feature type="domain" description="Glycosyltransferase 61 catalytic" evidence="4">
    <location>
        <begin position="245"/>
        <end position="353"/>
    </location>
</feature>
<keyword evidence="1" id="KW-0328">Glycosyltransferase</keyword>
<dbReference type="InterPro" id="IPR007657">
    <property type="entry name" value="Glycosyltransferase_61"/>
</dbReference>
<accession>X6NQ63</accession>
<gene>
    <name evidence="5" type="ORF">RFI_09284</name>
</gene>
<dbReference type="GO" id="GO:0016757">
    <property type="term" value="F:glycosyltransferase activity"/>
    <property type="evidence" value="ECO:0007669"/>
    <property type="project" value="UniProtKB-KW"/>
</dbReference>